<comment type="subcellular location">
    <subcellularLocation>
        <location evidence="2">Bacterial flagellum basal body</location>
    </subcellularLocation>
</comment>
<reference evidence="6 7" key="1">
    <citation type="submission" date="2019-11" db="EMBL/GenBank/DDBJ databases">
        <title>Whole-genome sequence of a the green, strictly anaerobic photosynthetic bacterium Heliobacillus mobilis DSM 6151.</title>
        <authorList>
            <person name="Kyndt J.A."/>
            <person name="Meyer T.E."/>
        </authorList>
    </citation>
    <scope>NUCLEOTIDE SEQUENCE [LARGE SCALE GENOMIC DNA]</scope>
    <source>
        <strain evidence="6 7">DSM 6151</strain>
    </source>
</reference>
<keyword evidence="7" id="KW-1185">Reference proteome</keyword>
<evidence type="ECO:0000256" key="1">
    <source>
        <dbReference type="ARBA" id="ARBA00009677"/>
    </source>
</evidence>
<evidence type="ECO:0000259" key="3">
    <source>
        <dbReference type="Pfam" id="PF00460"/>
    </source>
</evidence>
<keyword evidence="6" id="KW-0966">Cell projection</keyword>
<name>A0A6I3SLS5_HELMO</name>
<feature type="domain" description="Flagellar basal body rod protein N-terminal" evidence="3">
    <location>
        <begin position="5"/>
        <end position="35"/>
    </location>
</feature>
<dbReference type="EMBL" id="WNKU01000012">
    <property type="protein sequence ID" value="MTV49592.1"/>
    <property type="molecule type" value="Genomic_DNA"/>
</dbReference>
<evidence type="ECO:0000313" key="7">
    <source>
        <dbReference type="Proteomes" id="UP000430670"/>
    </source>
</evidence>
<dbReference type="SUPFAM" id="SSF117143">
    <property type="entry name" value="Flagellar hook protein flgE"/>
    <property type="match status" value="1"/>
</dbReference>
<dbReference type="Pfam" id="PF00460">
    <property type="entry name" value="Flg_bb_rod"/>
    <property type="match status" value="1"/>
</dbReference>
<dbReference type="InterPro" id="IPR037925">
    <property type="entry name" value="FlgE/F/G-like"/>
</dbReference>
<dbReference type="GO" id="GO:0071978">
    <property type="term" value="P:bacterial-type flagellum-dependent swarming motility"/>
    <property type="evidence" value="ECO:0007669"/>
    <property type="project" value="TreeGrafter"/>
</dbReference>
<evidence type="ECO:0000313" key="6">
    <source>
        <dbReference type="EMBL" id="MTV49592.1"/>
    </source>
</evidence>
<evidence type="ECO:0000259" key="5">
    <source>
        <dbReference type="Pfam" id="PF22692"/>
    </source>
</evidence>
<feature type="domain" description="Flagellar hook protein FlgE/F/G-like D1" evidence="5">
    <location>
        <begin position="100"/>
        <end position="162"/>
    </location>
</feature>
<dbReference type="Pfam" id="PF22692">
    <property type="entry name" value="LlgE_F_G_D1"/>
    <property type="match status" value="1"/>
</dbReference>
<feature type="domain" description="Flagellar basal-body/hook protein C-terminal" evidence="4">
    <location>
        <begin position="219"/>
        <end position="259"/>
    </location>
</feature>
<dbReference type="Proteomes" id="UP000430670">
    <property type="component" value="Unassembled WGS sequence"/>
</dbReference>
<organism evidence="6 7">
    <name type="scientific">Heliobacterium mobile</name>
    <name type="common">Heliobacillus mobilis</name>
    <dbReference type="NCBI Taxonomy" id="28064"/>
    <lineage>
        <taxon>Bacteria</taxon>
        <taxon>Bacillati</taxon>
        <taxon>Bacillota</taxon>
        <taxon>Clostridia</taxon>
        <taxon>Eubacteriales</taxon>
        <taxon>Heliobacteriaceae</taxon>
        <taxon>Heliobacterium</taxon>
    </lineage>
</organism>
<comment type="similarity">
    <text evidence="1 2">Belongs to the flagella basal body rod proteins family.</text>
</comment>
<dbReference type="Pfam" id="PF06429">
    <property type="entry name" value="Flg_bbr_C"/>
    <property type="match status" value="1"/>
</dbReference>
<dbReference type="InterPro" id="IPR020013">
    <property type="entry name" value="Flagellar_FlgE/F/G"/>
</dbReference>
<proteinExistence type="inferred from homology"/>
<dbReference type="OrthoDB" id="9804559at2"/>
<dbReference type="PANTHER" id="PTHR30435">
    <property type="entry name" value="FLAGELLAR PROTEIN"/>
    <property type="match status" value="1"/>
</dbReference>
<dbReference type="NCBIfam" id="TIGR02490">
    <property type="entry name" value="flgF"/>
    <property type="match status" value="1"/>
</dbReference>
<dbReference type="AlphaFoldDB" id="A0A6I3SLS5"/>
<gene>
    <name evidence="6" type="primary">flgF</name>
    <name evidence="6" type="ORF">GJ688_11450</name>
</gene>
<keyword evidence="2" id="KW-0975">Bacterial flagellum</keyword>
<accession>A0A6I3SLS5</accession>
<dbReference type="NCBIfam" id="TIGR03506">
    <property type="entry name" value="FlgEFG_subfam"/>
    <property type="match status" value="1"/>
</dbReference>
<comment type="caution">
    <text evidence="6">The sequence shown here is derived from an EMBL/GenBank/DDBJ whole genome shotgun (WGS) entry which is preliminary data.</text>
</comment>
<dbReference type="RefSeq" id="WP_155476689.1">
    <property type="nucleotide sequence ID" value="NZ_WNKU01000012.1"/>
</dbReference>
<dbReference type="InterPro" id="IPR053967">
    <property type="entry name" value="LlgE_F_G-like_D1"/>
</dbReference>
<sequence length="267" mass="28770">MIRGLYTSASGMLAQQANQDVIANNLANVNTASYKKDRAVFQAFPEMLIRRIADFSPPAPGEIEKNPIIGRLGTGATLDRIWTDTSYTGVRNTDVPTDVAIVGQGYFVVNTPDGERYTRNGQFKVRPDGTLVTSDGLEVQGQNGSIVVPSSTSIRIDENGRILNGTQEIAQLRIVGFDEAQASQNLPIEKQGDSLYRPSQQNGAGGLQNLPQGQIQIKSGALELSNVNVVQEMVQMISATRAYEANQKAIQAQDGTLEKTCGELGKA</sequence>
<evidence type="ECO:0000259" key="4">
    <source>
        <dbReference type="Pfam" id="PF06429"/>
    </source>
</evidence>
<dbReference type="InterPro" id="IPR019776">
    <property type="entry name" value="Flagellar_basal_body_rod_CS"/>
</dbReference>
<dbReference type="InterPro" id="IPR010930">
    <property type="entry name" value="Flg_bb/hook_C_dom"/>
</dbReference>
<protein>
    <submittedName>
        <fullName evidence="6">Flagellar basal-body rod protein FlgF</fullName>
    </submittedName>
</protein>
<keyword evidence="6" id="KW-0969">Cilium</keyword>
<dbReference type="InterPro" id="IPR001444">
    <property type="entry name" value="Flag_bb_rod_N"/>
</dbReference>
<keyword evidence="6" id="KW-0282">Flagellum</keyword>
<evidence type="ECO:0000256" key="2">
    <source>
        <dbReference type="RuleBase" id="RU362116"/>
    </source>
</evidence>
<dbReference type="GO" id="GO:0030694">
    <property type="term" value="C:bacterial-type flagellum basal body, rod"/>
    <property type="evidence" value="ECO:0007669"/>
    <property type="project" value="InterPro"/>
</dbReference>
<dbReference type="InterPro" id="IPR012836">
    <property type="entry name" value="FlgF"/>
</dbReference>
<dbReference type="PANTHER" id="PTHR30435:SF19">
    <property type="entry name" value="FLAGELLAR BASAL-BODY ROD PROTEIN FLGG"/>
    <property type="match status" value="1"/>
</dbReference>
<dbReference type="PROSITE" id="PS00588">
    <property type="entry name" value="FLAGELLA_BB_ROD"/>
    <property type="match status" value="1"/>
</dbReference>